<gene>
    <name evidence="2" type="ORF">SAMN02745170_02335</name>
</gene>
<evidence type="ECO:0000313" key="2">
    <source>
        <dbReference type="EMBL" id="SHJ35127.1"/>
    </source>
</evidence>
<reference evidence="2 3" key="1">
    <citation type="submission" date="2016-11" db="EMBL/GenBank/DDBJ databases">
        <authorList>
            <person name="Varghese N."/>
            <person name="Submissions S."/>
        </authorList>
    </citation>
    <scope>NUCLEOTIDE SEQUENCE [LARGE SCALE GENOMIC DNA]</scope>
    <source>
        <strain evidence="2 3">DSM 15287</strain>
    </source>
</reference>
<dbReference type="OrthoDB" id="1679174at2"/>
<sequence length="245" mass="27280">MEKKSKKRVLGRKYGKYAAAVAGAAVLTGAALPGLPAAHAFASPKPIPAASASSSSTDKSTYSTRDHDKTFYSTADHNSRSSDSTKYRASDYQYRGDKAVYRASDYDSNSATYSTRDNDRTHYSTRDHDKSVWSEYGGGWHRHRHSWPGSDENQGLYKDGRVYYRSDNYGSHHYAYTRINPIEFVKSHASEYGFDSSRDTFSLLSRSRGTAVVQVTKHDTGDRYSVSLDRSGDHSWIIAGVRALG</sequence>
<name>A0A1M6IL65_9FIRM</name>
<dbReference type="RefSeq" id="WP_149735066.1">
    <property type="nucleotide sequence ID" value="NZ_FQZD01000018.1"/>
</dbReference>
<evidence type="ECO:0000256" key="1">
    <source>
        <dbReference type="SAM" id="MobiDB-lite"/>
    </source>
</evidence>
<keyword evidence="3" id="KW-1185">Reference proteome</keyword>
<proteinExistence type="predicted"/>
<dbReference type="AlphaFoldDB" id="A0A1M6IL65"/>
<feature type="region of interest" description="Disordered" evidence="1">
    <location>
        <begin position="38"/>
        <end position="65"/>
    </location>
</feature>
<evidence type="ECO:0000313" key="3">
    <source>
        <dbReference type="Proteomes" id="UP000322917"/>
    </source>
</evidence>
<dbReference type="EMBL" id="FQZD01000018">
    <property type="protein sequence ID" value="SHJ35127.1"/>
    <property type="molecule type" value="Genomic_DNA"/>
</dbReference>
<organism evidence="2 3">
    <name type="scientific">Propionispora hippei DSM 15287</name>
    <dbReference type="NCBI Taxonomy" id="1123003"/>
    <lineage>
        <taxon>Bacteria</taxon>
        <taxon>Bacillati</taxon>
        <taxon>Bacillota</taxon>
        <taxon>Negativicutes</taxon>
        <taxon>Selenomonadales</taxon>
        <taxon>Sporomusaceae</taxon>
        <taxon>Propionispora</taxon>
    </lineage>
</organism>
<feature type="compositionally biased region" description="Low complexity" evidence="1">
    <location>
        <begin position="38"/>
        <end position="63"/>
    </location>
</feature>
<accession>A0A1M6IL65</accession>
<dbReference type="Proteomes" id="UP000322917">
    <property type="component" value="Unassembled WGS sequence"/>
</dbReference>
<protein>
    <submittedName>
        <fullName evidence="2">Uncharacterized protein</fullName>
    </submittedName>
</protein>